<dbReference type="GO" id="GO:0003755">
    <property type="term" value="F:peptidyl-prolyl cis-trans isomerase activity"/>
    <property type="evidence" value="ECO:0007669"/>
    <property type="project" value="UniProtKB-UniRule"/>
</dbReference>
<dbReference type="AlphaFoldDB" id="A0A1H9Z8H1"/>
<dbReference type="InterPro" id="IPR020892">
    <property type="entry name" value="Cyclophilin-type_PPIase_CS"/>
</dbReference>
<evidence type="ECO:0000259" key="5">
    <source>
        <dbReference type="PROSITE" id="PS50072"/>
    </source>
</evidence>
<organism evidence="6 7">
    <name type="scientific">Nitrosomonas marina</name>
    <dbReference type="NCBI Taxonomy" id="917"/>
    <lineage>
        <taxon>Bacteria</taxon>
        <taxon>Pseudomonadati</taxon>
        <taxon>Pseudomonadota</taxon>
        <taxon>Betaproteobacteria</taxon>
        <taxon>Nitrosomonadales</taxon>
        <taxon>Nitrosomonadaceae</taxon>
        <taxon>Nitrosomonas</taxon>
    </lineage>
</organism>
<evidence type="ECO:0000256" key="4">
    <source>
        <dbReference type="RuleBase" id="RU363019"/>
    </source>
</evidence>
<evidence type="ECO:0000313" key="6">
    <source>
        <dbReference type="EMBL" id="SES77621.1"/>
    </source>
</evidence>
<dbReference type="PANTHER" id="PTHR43246">
    <property type="entry name" value="PEPTIDYL-PROLYL CIS-TRANS ISOMERASE CYP38, CHLOROPLASTIC"/>
    <property type="match status" value="1"/>
</dbReference>
<dbReference type="SUPFAM" id="SSF50891">
    <property type="entry name" value="Cyclophilin-like"/>
    <property type="match status" value="1"/>
</dbReference>
<evidence type="ECO:0000256" key="1">
    <source>
        <dbReference type="ARBA" id="ARBA00007365"/>
    </source>
</evidence>
<evidence type="ECO:0000256" key="2">
    <source>
        <dbReference type="ARBA" id="ARBA00023110"/>
    </source>
</evidence>
<dbReference type="InterPro" id="IPR002130">
    <property type="entry name" value="Cyclophilin-type_PPIase_dom"/>
</dbReference>
<protein>
    <recommendedName>
        <fullName evidence="4">Peptidyl-prolyl cis-trans isomerase</fullName>
        <shortName evidence="4">PPIase</shortName>
        <ecNumber evidence="4">5.2.1.8</ecNumber>
    </recommendedName>
</protein>
<reference evidence="7" key="1">
    <citation type="submission" date="2016-10" db="EMBL/GenBank/DDBJ databases">
        <authorList>
            <person name="Varghese N."/>
            <person name="Submissions S."/>
        </authorList>
    </citation>
    <scope>NUCLEOTIDE SEQUENCE [LARGE SCALE GENOMIC DNA]</scope>
    <source>
        <strain evidence="7">Nm71</strain>
    </source>
</reference>
<dbReference type="Gene3D" id="2.40.100.10">
    <property type="entry name" value="Cyclophilin-like"/>
    <property type="match status" value="1"/>
</dbReference>
<dbReference type="PROSITE" id="PS00170">
    <property type="entry name" value="CSA_PPIASE_1"/>
    <property type="match status" value="1"/>
</dbReference>
<feature type="signal peptide" evidence="4">
    <location>
        <begin position="1"/>
        <end position="21"/>
    </location>
</feature>
<evidence type="ECO:0000313" key="7">
    <source>
        <dbReference type="Proteomes" id="UP000199345"/>
    </source>
</evidence>
<dbReference type="RefSeq" id="WP_090656116.1">
    <property type="nucleotide sequence ID" value="NZ_FOIA01000003.1"/>
</dbReference>
<evidence type="ECO:0000256" key="3">
    <source>
        <dbReference type="ARBA" id="ARBA00023235"/>
    </source>
</evidence>
<comment type="catalytic activity">
    <reaction evidence="4">
        <text>[protein]-peptidylproline (omega=180) = [protein]-peptidylproline (omega=0)</text>
        <dbReference type="Rhea" id="RHEA:16237"/>
        <dbReference type="Rhea" id="RHEA-COMP:10747"/>
        <dbReference type="Rhea" id="RHEA-COMP:10748"/>
        <dbReference type="ChEBI" id="CHEBI:83833"/>
        <dbReference type="ChEBI" id="CHEBI:83834"/>
        <dbReference type="EC" id="5.2.1.8"/>
    </reaction>
</comment>
<dbReference type="EMBL" id="FOIA01000003">
    <property type="protein sequence ID" value="SES77621.1"/>
    <property type="molecule type" value="Genomic_DNA"/>
</dbReference>
<gene>
    <name evidence="6" type="ORF">SAMN05216326_103128</name>
</gene>
<dbReference type="Pfam" id="PF00160">
    <property type="entry name" value="Pro_isomerase"/>
    <property type="match status" value="1"/>
</dbReference>
<dbReference type="PRINTS" id="PR00153">
    <property type="entry name" value="CSAPPISMRASE"/>
</dbReference>
<proteinExistence type="inferred from homology"/>
<name>A0A1H9Z8H1_9PROT</name>
<dbReference type="OrthoDB" id="9807797at2"/>
<comment type="similarity">
    <text evidence="1 4">Belongs to the cyclophilin-type PPIase family.</text>
</comment>
<dbReference type="EC" id="5.2.1.8" evidence="4"/>
<comment type="function">
    <text evidence="4">PPIases accelerate the folding of proteins. It catalyzes the cis-trans isomerization of proline imidic peptide bonds in oligopeptides.</text>
</comment>
<feature type="chain" id="PRO_5011328292" description="Peptidyl-prolyl cis-trans isomerase" evidence="4">
    <location>
        <begin position="22"/>
        <end position="195"/>
    </location>
</feature>
<feature type="domain" description="PPIase cyclophilin-type" evidence="5">
    <location>
        <begin position="30"/>
        <end position="187"/>
    </location>
</feature>
<keyword evidence="4" id="KW-0732">Signal</keyword>
<sequence>MRLTQFLAAALLAFWSITAHTANPQILMKTNLGSVTLELYPEEAPKTVENFLRYVEDGFYKNTIFHRVIANFMIQGGGFDTTFHEKATRGPVKNEANNGLKNEVGTIAMARTSDPHSATAQFFINIKNNEFLNYTAATPRGYGYTVFGKVTDGMNIVHQIARTPTGSGGPFPGDVPRTMIIIENISVLNTEDNSQ</sequence>
<keyword evidence="7" id="KW-1185">Reference proteome</keyword>
<dbReference type="InterPro" id="IPR029000">
    <property type="entry name" value="Cyclophilin-like_dom_sf"/>
</dbReference>
<dbReference type="PROSITE" id="PS50072">
    <property type="entry name" value="CSA_PPIASE_2"/>
    <property type="match status" value="1"/>
</dbReference>
<accession>A0A1H9Z8H1</accession>
<keyword evidence="2 4" id="KW-0697">Rotamase</keyword>
<dbReference type="InterPro" id="IPR044665">
    <property type="entry name" value="E_coli_cyclophilin_A-like"/>
</dbReference>
<dbReference type="GO" id="GO:0006457">
    <property type="term" value="P:protein folding"/>
    <property type="evidence" value="ECO:0007669"/>
    <property type="project" value="InterPro"/>
</dbReference>
<keyword evidence="3 4" id="KW-0413">Isomerase</keyword>
<dbReference type="Proteomes" id="UP000199345">
    <property type="component" value="Unassembled WGS sequence"/>
</dbReference>